<proteinExistence type="predicted"/>
<dbReference type="EMBL" id="JBHMFI010000010">
    <property type="protein sequence ID" value="MFB9075055.1"/>
    <property type="molecule type" value="Genomic_DNA"/>
</dbReference>
<protein>
    <submittedName>
        <fullName evidence="2">Uncharacterized protein</fullName>
    </submittedName>
</protein>
<sequence length="70" mass="7475">MLAARLPQGGRPLPRAGPSCGDGRLGDRDRLPSPCRIPICRPRVQQWWRGLGTAAARGAGTDAASRTRPD</sequence>
<organism evidence="2 3">
    <name type="scientific">Citricoccus parietis</name>
    <dbReference type="NCBI Taxonomy" id="592307"/>
    <lineage>
        <taxon>Bacteria</taxon>
        <taxon>Bacillati</taxon>
        <taxon>Actinomycetota</taxon>
        <taxon>Actinomycetes</taxon>
        <taxon>Micrococcales</taxon>
        <taxon>Micrococcaceae</taxon>
        <taxon>Citricoccus</taxon>
    </lineage>
</organism>
<comment type="caution">
    <text evidence="2">The sequence shown here is derived from an EMBL/GenBank/DDBJ whole genome shotgun (WGS) entry which is preliminary data.</text>
</comment>
<reference evidence="2 3" key="1">
    <citation type="submission" date="2024-09" db="EMBL/GenBank/DDBJ databases">
        <authorList>
            <person name="Sun Q."/>
            <person name="Mori K."/>
        </authorList>
    </citation>
    <scope>NUCLEOTIDE SEQUENCE [LARGE SCALE GENOMIC DNA]</scope>
    <source>
        <strain evidence="2 3">CCM 7609</strain>
    </source>
</reference>
<evidence type="ECO:0000256" key="1">
    <source>
        <dbReference type="SAM" id="MobiDB-lite"/>
    </source>
</evidence>
<evidence type="ECO:0000313" key="3">
    <source>
        <dbReference type="Proteomes" id="UP001589575"/>
    </source>
</evidence>
<accession>A0ABV5G7Z1</accession>
<feature type="region of interest" description="Disordered" evidence="1">
    <location>
        <begin position="1"/>
        <end position="32"/>
    </location>
</feature>
<gene>
    <name evidence="2" type="ORF">ACFFX0_29300</name>
</gene>
<name>A0ABV5G7Z1_9MICC</name>
<dbReference type="Proteomes" id="UP001589575">
    <property type="component" value="Unassembled WGS sequence"/>
</dbReference>
<keyword evidence="3" id="KW-1185">Reference proteome</keyword>
<evidence type="ECO:0000313" key="2">
    <source>
        <dbReference type="EMBL" id="MFB9075055.1"/>
    </source>
</evidence>